<name>A0A382GLR1_9ZZZZ</name>
<organism evidence="1">
    <name type="scientific">marine metagenome</name>
    <dbReference type="NCBI Taxonomy" id="408172"/>
    <lineage>
        <taxon>unclassified sequences</taxon>
        <taxon>metagenomes</taxon>
        <taxon>ecological metagenomes</taxon>
    </lineage>
</organism>
<dbReference type="EMBL" id="UINC01056101">
    <property type="protein sequence ID" value="SVB75734.1"/>
    <property type="molecule type" value="Genomic_DNA"/>
</dbReference>
<dbReference type="AlphaFoldDB" id="A0A382GLR1"/>
<proteinExistence type="predicted"/>
<evidence type="ECO:0000313" key="1">
    <source>
        <dbReference type="EMBL" id="SVB75734.1"/>
    </source>
</evidence>
<sequence length="70" mass="7712">MWGHTERVSGEESAVLRNEIGAFIQGTGQVPPLRGLLASVCIISGYPDQVRLKTAVFGMRLFFVAPYCRN</sequence>
<accession>A0A382GLR1</accession>
<reference evidence="1" key="1">
    <citation type="submission" date="2018-05" db="EMBL/GenBank/DDBJ databases">
        <authorList>
            <person name="Lanie J.A."/>
            <person name="Ng W.-L."/>
            <person name="Kazmierczak K.M."/>
            <person name="Andrzejewski T.M."/>
            <person name="Davidsen T.M."/>
            <person name="Wayne K.J."/>
            <person name="Tettelin H."/>
            <person name="Glass J.I."/>
            <person name="Rusch D."/>
            <person name="Podicherti R."/>
            <person name="Tsui H.-C.T."/>
            <person name="Winkler M.E."/>
        </authorList>
    </citation>
    <scope>NUCLEOTIDE SEQUENCE</scope>
</reference>
<protein>
    <submittedName>
        <fullName evidence="1">Uncharacterized protein</fullName>
    </submittedName>
</protein>
<gene>
    <name evidence="1" type="ORF">METZ01_LOCUS228588</name>
</gene>